<dbReference type="EMBL" id="JACIEZ010000005">
    <property type="protein sequence ID" value="MBB4065699.1"/>
    <property type="molecule type" value="Genomic_DNA"/>
</dbReference>
<protein>
    <submittedName>
        <fullName evidence="2">Uncharacterized protein</fullName>
    </submittedName>
</protein>
<dbReference type="RefSeq" id="WP_183366991.1">
    <property type="nucleotide sequence ID" value="NZ_JACIEZ010000005.1"/>
</dbReference>
<evidence type="ECO:0000313" key="3">
    <source>
        <dbReference type="Proteomes" id="UP000528286"/>
    </source>
</evidence>
<dbReference type="AlphaFoldDB" id="A0A7W6J6J5"/>
<gene>
    <name evidence="2" type="ORF">GGR23_002906</name>
</gene>
<organism evidence="2 3">
    <name type="scientific">Gellertiella hungarica</name>
    <dbReference type="NCBI Taxonomy" id="1572859"/>
    <lineage>
        <taxon>Bacteria</taxon>
        <taxon>Pseudomonadati</taxon>
        <taxon>Pseudomonadota</taxon>
        <taxon>Alphaproteobacteria</taxon>
        <taxon>Hyphomicrobiales</taxon>
        <taxon>Rhizobiaceae</taxon>
        <taxon>Gellertiella</taxon>
    </lineage>
</organism>
<sequence>MPEAVDSNSTTASKKQRQAPEGVPRLLSSPPFERLGKRIQRDVDAAQEMLRAHAAMVAVVMESADDFSVYSKGVHLIHQLAMLHLDEALDNARIEIEQMQQGRFVSKPYDPDLREHVSLMVCAAYSASGVDMDYCKMHEWDSATCRLYGSAVGNYTMALLEKAGDDRHLLSVGSLLPWLEMKIWREIADVDLTVPSAEVPHAETGQLDHQADFSASPVQAYRADTARRLFGEGHSVSQISQILRIERSAVERILDQLRGDPFSQKTA</sequence>
<keyword evidence="3" id="KW-1185">Reference proteome</keyword>
<accession>A0A7W6J6J5</accession>
<feature type="compositionally biased region" description="Polar residues" evidence="1">
    <location>
        <begin position="1"/>
        <end position="13"/>
    </location>
</feature>
<proteinExistence type="predicted"/>
<reference evidence="2 3" key="1">
    <citation type="submission" date="2020-08" db="EMBL/GenBank/DDBJ databases">
        <title>Genomic Encyclopedia of Type Strains, Phase IV (KMG-IV): sequencing the most valuable type-strain genomes for metagenomic binning, comparative biology and taxonomic classification.</title>
        <authorList>
            <person name="Goeker M."/>
        </authorList>
    </citation>
    <scope>NUCLEOTIDE SEQUENCE [LARGE SCALE GENOMIC DNA]</scope>
    <source>
        <strain evidence="2 3">DSM 29853</strain>
    </source>
</reference>
<comment type="caution">
    <text evidence="2">The sequence shown here is derived from an EMBL/GenBank/DDBJ whole genome shotgun (WGS) entry which is preliminary data.</text>
</comment>
<name>A0A7W6J6J5_9HYPH</name>
<evidence type="ECO:0000256" key="1">
    <source>
        <dbReference type="SAM" id="MobiDB-lite"/>
    </source>
</evidence>
<feature type="region of interest" description="Disordered" evidence="1">
    <location>
        <begin position="1"/>
        <end position="31"/>
    </location>
</feature>
<dbReference type="Proteomes" id="UP000528286">
    <property type="component" value="Unassembled WGS sequence"/>
</dbReference>
<evidence type="ECO:0000313" key="2">
    <source>
        <dbReference type="EMBL" id="MBB4065699.1"/>
    </source>
</evidence>